<evidence type="ECO:0000313" key="2">
    <source>
        <dbReference type="EMBL" id="KAG2223297.1"/>
    </source>
</evidence>
<keyword evidence="3" id="KW-1185">Reference proteome</keyword>
<dbReference type="InterPro" id="IPR031493">
    <property type="entry name" value="Zinc_ribbon_15"/>
</dbReference>
<sequence length="72" mass="8345">MFFCFTFGFDNFKRRQGNRVWTCPNCSAPDVHYVKNNECFTFCFIPLIPCGSTKHLYECGTCGRVNVYAPPF</sequence>
<dbReference type="Proteomes" id="UP000646827">
    <property type="component" value="Unassembled WGS sequence"/>
</dbReference>
<gene>
    <name evidence="2" type="ORF">INT45_007023</name>
</gene>
<dbReference type="OrthoDB" id="5545479at2759"/>
<comment type="caution">
    <text evidence="2">The sequence shown here is derived from an EMBL/GenBank/DDBJ whole genome shotgun (WGS) entry which is preliminary data.</text>
</comment>
<dbReference type="EMBL" id="JAEPRB010000064">
    <property type="protein sequence ID" value="KAG2223297.1"/>
    <property type="molecule type" value="Genomic_DNA"/>
</dbReference>
<dbReference type="PANTHER" id="PTHR28139:SF1">
    <property type="entry name" value="UPF0768 PROTEIN YBL029C-A"/>
    <property type="match status" value="1"/>
</dbReference>
<evidence type="ECO:0000259" key="1">
    <source>
        <dbReference type="Pfam" id="PF17032"/>
    </source>
</evidence>
<accession>A0A8H7VLH1</accession>
<proteinExistence type="predicted"/>
<organism evidence="2 3">
    <name type="scientific">Circinella minor</name>
    <dbReference type="NCBI Taxonomy" id="1195481"/>
    <lineage>
        <taxon>Eukaryota</taxon>
        <taxon>Fungi</taxon>
        <taxon>Fungi incertae sedis</taxon>
        <taxon>Mucoromycota</taxon>
        <taxon>Mucoromycotina</taxon>
        <taxon>Mucoromycetes</taxon>
        <taxon>Mucorales</taxon>
        <taxon>Lichtheimiaceae</taxon>
        <taxon>Circinella</taxon>
    </lineage>
</organism>
<evidence type="ECO:0000313" key="3">
    <source>
        <dbReference type="Proteomes" id="UP000646827"/>
    </source>
</evidence>
<reference evidence="2 3" key="1">
    <citation type="submission" date="2020-12" db="EMBL/GenBank/DDBJ databases">
        <title>Metabolic potential, ecology and presence of endohyphal bacteria is reflected in genomic diversity of Mucoromycotina.</title>
        <authorList>
            <person name="Muszewska A."/>
            <person name="Okrasinska A."/>
            <person name="Steczkiewicz K."/>
            <person name="Drgas O."/>
            <person name="Orlowska M."/>
            <person name="Perlinska-Lenart U."/>
            <person name="Aleksandrzak-Piekarczyk T."/>
            <person name="Szatraj K."/>
            <person name="Zielenkiewicz U."/>
            <person name="Pilsyk S."/>
            <person name="Malc E."/>
            <person name="Mieczkowski P."/>
            <person name="Kruszewska J.S."/>
            <person name="Biernat P."/>
            <person name="Pawlowska J."/>
        </authorList>
    </citation>
    <scope>NUCLEOTIDE SEQUENCE [LARGE SCALE GENOMIC DNA]</scope>
    <source>
        <strain evidence="2 3">CBS 142.35</strain>
    </source>
</reference>
<feature type="domain" description="Zinc-ribbon 15" evidence="1">
    <location>
        <begin position="22"/>
        <end position="64"/>
    </location>
</feature>
<protein>
    <recommendedName>
        <fullName evidence="1">Zinc-ribbon 15 domain-containing protein</fullName>
    </recommendedName>
</protein>
<name>A0A8H7VLH1_9FUNG</name>
<dbReference type="Pfam" id="PF17032">
    <property type="entry name" value="Zn_ribbon_15"/>
    <property type="match status" value="1"/>
</dbReference>
<dbReference type="AlphaFoldDB" id="A0A8H7VLH1"/>
<dbReference type="PANTHER" id="PTHR28139">
    <property type="entry name" value="UPF0768 PROTEIN YBL029C-A"/>
    <property type="match status" value="1"/>
</dbReference>